<feature type="compositionally biased region" description="Basic and acidic residues" evidence="1">
    <location>
        <begin position="82"/>
        <end position="100"/>
    </location>
</feature>
<reference evidence="3 4" key="1">
    <citation type="journal article" date="2015" name="Nat. Commun.">
        <title>Outbred genome sequencing and CRISPR/Cas9 gene editing in butterflies.</title>
        <authorList>
            <person name="Li X."/>
            <person name="Fan D."/>
            <person name="Zhang W."/>
            <person name="Liu G."/>
            <person name="Zhang L."/>
            <person name="Zhao L."/>
            <person name="Fang X."/>
            <person name="Chen L."/>
            <person name="Dong Y."/>
            <person name="Chen Y."/>
            <person name="Ding Y."/>
            <person name="Zhao R."/>
            <person name="Feng M."/>
            <person name="Zhu Y."/>
            <person name="Feng Y."/>
            <person name="Jiang X."/>
            <person name="Zhu D."/>
            <person name="Xiang H."/>
            <person name="Feng X."/>
            <person name="Li S."/>
            <person name="Wang J."/>
            <person name="Zhang G."/>
            <person name="Kronforst M.R."/>
            <person name="Wang W."/>
        </authorList>
    </citation>
    <scope>NUCLEOTIDE SEQUENCE [LARGE SCALE GENOMIC DNA]</scope>
    <source>
        <strain evidence="3">Ya'a_city_454_Px</strain>
        <tissue evidence="3">Whole body</tissue>
    </source>
</reference>
<feature type="signal peptide" evidence="2">
    <location>
        <begin position="1"/>
        <end position="20"/>
    </location>
</feature>
<evidence type="ECO:0000313" key="3">
    <source>
        <dbReference type="EMBL" id="KPI98989.1"/>
    </source>
</evidence>
<feature type="compositionally biased region" description="Acidic residues" evidence="1">
    <location>
        <begin position="117"/>
        <end position="126"/>
    </location>
</feature>
<accession>A0A194Q1W7</accession>
<evidence type="ECO:0000256" key="2">
    <source>
        <dbReference type="SAM" id="SignalP"/>
    </source>
</evidence>
<protein>
    <submittedName>
        <fullName evidence="3">Uncharacterized protein</fullName>
    </submittedName>
</protein>
<gene>
    <name evidence="3" type="ORF">RR46_10307</name>
</gene>
<dbReference type="AlphaFoldDB" id="A0A194Q1W7"/>
<keyword evidence="2" id="KW-0732">Signal</keyword>
<sequence>MAGMYLKFAFCFVLLVSLECRVIKIVDDDSDNDIVVKIILKHNKKEHSKFKKDNKEEKIKEVFNETDNEKTEKKLKEIIEEMSKEMDKKSNNKEKGEEIRNLSGLDNFELSKNELPDNLDESEDEPRDSISENLIDKEPQLTTEFIPKFNSRSGIQVGSCPSGFIRRGPICLPADK</sequence>
<evidence type="ECO:0000256" key="1">
    <source>
        <dbReference type="SAM" id="MobiDB-lite"/>
    </source>
</evidence>
<feature type="chain" id="PRO_5008263939" evidence="2">
    <location>
        <begin position="21"/>
        <end position="176"/>
    </location>
</feature>
<evidence type="ECO:0000313" key="4">
    <source>
        <dbReference type="Proteomes" id="UP000053268"/>
    </source>
</evidence>
<organism evidence="3 4">
    <name type="scientific">Papilio xuthus</name>
    <name type="common">Asian swallowtail butterfly</name>
    <dbReference type="NCBI Taxonomy" id="66420"/>
    <lineage>
        <taxon>Eukaryota</taxon>
        <taxon>Metazoa</taxon>
        <taxon>Ecdysozoa</taxon>
        <taxon>Arthropoda</taxon>
        <taxon>Hexapoda</taxon>
        <taxon>Insecta</taxon>
        <taxon>Pterygota</taxon>
        <taxon>Neoptera</taxon>
        <taxon>Endopterygota</taxon>
        <taxon>Lepidoptera</taxon>
        <taxon>Glossata</taxon>
        <taxon>Ditrysia</taxon>
        <taxon>Papilionoidea</taxon>
        <taxon>Papilionidae</taxon>
        <taxon>Papilioninae</taxon>
        <taxon>Papilio</taxon>
    </lineage>
</organism>
<feature type="region of interest" description="Disordered" evidence="1">
    <location>
        <begin position="82"/>
        <end position="148"/>
    </location>
</feature>
<feature type="compositionally biased region" description="Basic and acidic residues" evidence="1">
    <location>
        <begin position="127"/>
        <end position="139"/>
    </location>
</feature>
<keyword evidence="4" id="KW-1185">Reference proteome</keyword>
<proteinExistence type="predicted"/>
<dbReference type="EMBL" id="KQ459582">
    <property type="protein sequence ID" value="KPI98989.1"/>
    <property type="molecule type" value="Genomic_DNA"/>
</dbReference>
<name>A0A194Q1W7_PAPXU</name>
<dbReference type="Proteomes" id="UP000053268">
    <property type="component" value="Unassembled WGS sequence"/>
</dbReference>